<sequence length="47" mass="5584">MFELTFKINIVWFYLQRSMVKSLSFNILFILCTVCIVTILHNNARDS</sequence>
<accession>A0AA86MKL5</accession>
<keyword evidence="1" id="KW-0812">Transmembrane</keyword>
<dbReference type="EMBL" id="CAKJVE010000004">
    <property type="protein sequence ID" value="CAG9703154.1"/>
    <property type="molecule type" value="Genomic_DNA"/>
</dbReference>
<organism evidence="2 3">
    <name type="scientific">Clostridium neonatale</name>
    <dbReference type="NCBI Taxonomy" id="137838"/>
    <lineage>
        <taxon>Bacteria</taxon>
        <taxon>Bacillati</taxon>
        <taxon>Bacillota</taxon>
        <taxon>Clostridia</taxon>
        <taxon>Eubacteriales</taxon>
        <taxon>Clostridiaceae</taxon>
        <taxon>Clostridium</taxon>
    </lineage>
</organism>
<protein>
    <submittedName>
        <fullName evidence="2">Uncharacterized protein</fullName>
    </submittedName>
</protein>
<evidence type="ECO:0000313" key="3">
    <source>
        <dbReference type="Proteomes" id="UP000789738"/>
    </source>
</evidence>
<comment type="caution">
    <text evidence="2">The sequence shown here is derived from an EMBL/GenBank/DDBJ whole genome shotgun (WGS) entry which is preliminary data.</text>
</comment>
<gene>
    <name evidence="2" type="ORF">CNEO_40388</name>
</gene>
<proteinExistence type="predicted"/>
<keyword evidence="1" id="KW-1133">Transmembrane helix</keyword>
<name>A0AA86MKL5_9CLOT</name>
<dbReference type="AlphaFoldDB" id="A0AA86MKL5"/>
<feature type="transmembrane region" description="Helical" evidence="1">
    <location>
        <begin position="23"/>
        <end position="41"/>
    </location>
</feature>
<reference evidence="2" key="1">
    <citation type="submission" date="2021-10" db="EMBL/GenBank/DDBJ databases">
        <authorList>
            <person name="Mesa V."/>
        </authorList>
    </citation>
    <scope>NUCLEOTIDE SEQUENCE</scope>
    <source>
        <strain evidence="2">CC3_PB</strain>
    </source>
</reference>
<dbReference type="Proteomes" id="UP000789738">
    <property type="component" value="Unassembled WGS sequence"/>
</dbReference>
<keyword evidence="1" id="KW-0472">Membrane</keyword>
<evidence type="ECO:0000256" key="1">
    <source>
        <dbReference type="SAM" id="Phobius"/>
    </source>
</evidence>
<evidence type="ECO:0000313" key="2">
    <source>
        <dbReference type="EMBL" id="CAG9703154.1"/>
    </source>
</evidence>